<evidence type="ECO:0000313" key="2">
    <source>
        <dbReference type="Proteomes" id="UP001054945"/>
    </source>
</evidence>
<gene>
    <name evidence="1" type="ORF">CEXT_711431</name>
</gene>
<dbReference type="AlphaFoldDB" id="A0AAV4QXN7"/>
<evidence type="ECO:0000313" key="1">
    <source>
        <dbReference type="EMBL" id="GIY12872.1"/>
    </source>
</evidence>
<name>A0AAV4QXN7_CAEEX</name>
<dbReference type="Proteomes" id="UP001054945">
    <property type="component" value="Unassembled WGS sequence"/>
</dbReference>
<comment type="caution">
    <text evidence="1">The sequence shown here is derived from an EMBL/GenBank/DDBJ whole genome shotgun (WGS) entry which is preliminary data.</text>
</comment>
<organism evidence="1 2">
    <name type="scientific">Caerostris extrusa</name>
    <name type="common">Bark spider</name>
    <name type="synonym">Caerostris bankana</name>
    <dbReference type="NCBI Taxonomy" id="172846"/>
    <lineage>
        <taxon>Eukaryota</taxon>
        <taxon>Metazoa</taxon>
        <taxon>Ecdysozoa</taxon>
        <taxon>Arthropoda</taxon>
        <taxon>Chelicerata</taxon>
        <taxon>Arachnida</taxon>
        <taxon>Araneae</taxon>
        <taxon>Araneomorphae</taxon>
        <taxon>Entelegynae</taxon>
        <taxon>Araneoidea</taxon>
        <taxon>Araneidae</taxon>
        <taxon>Caerostris</taxon>
    </lineage>
</organism>
<sequence>PVGRAFHTKNASGSQATDLDYLATHQLRTGCFLCRITISEESIKKICIYKIPERTFSKKRMKLSTKLFVIFSVWLLCLKDSSVQSKKVYVLARLGKPIKFTTANPVVRPPNSRNCGNGFVYDPYFEKCRKLVCAFKGYHVKNGKCVKS</sequence>
<protein>
    <submittedName>
        <fullName evidence="1">Uncharacterized protein</fullName>
    </submittedName>
</protein>
<dbReference type="EMBL" id="BPLR01006861">
    <property type="protein sequence ID" value="GIY12872.1"/>
    <property type="molecule type" value="Genomic_DNA"/>
</dbReference>
<proteinExistence type="predicted"/>
<reference evidence="1 2" key="1">
    <citation type="submission" date="2021-06" db="EMBL/GenBank/DDBJ databases">
        <title>Caerostris extrusa draft genome.</title>
        <authorList>
            <person name="Kono N."/>
            <person name="Arakawa K."/>
        </authorList>
    </citation>
    <scope>NUCLEOTIDE SEQUENCE [LARGE SCALE GENOMIC DNA]</scope>
</reference>
<keyword evidence="2" id="KW-1185">Reference proteome</keyword>
<accession>A0AAV4QXN7</accession>
<feature type="non-terminal residue" evidence="1">
    <location>
        <position position="1"/>
    </location>
</feature>